<feature type="transmembrane region" description="Helical" evidence="5">
    <location>
        <begin position="252"/>
        <end position="272"/>
    </location>
</feature>
<reference evidence="6" key="1">
    <citation type="submission" date="2022-11" db="EMBL/GenBank/DDBJ databases">
        <authorList>
            <person name="Petersen C."/>
        </authorList>
    </citation>
    <scope>NUCLEOTIDE SEQUENCE</scope>
    <source>
        <strain evidence="6">IBT 29864</strain>
    </source>
</reference>
<gene>
    <name evidence="6" type="ORF">N7496_011070</name>
</gene>
<keyword evidence="4 5" id="KW-0472">Membrane</keyword>
<protein>
    <submittedName>
        <fullName evidence="6">Uncharacterized protein</fullName>
    </submittedName>
</protein>
<feature type="transmembrane region" description="Helical" evidence="5">
    <location>
        <begin position="171"/>
        <end position="192"/>
    </location>
</feature>
<sequence length="297" mass="32999">MANDTFGNCNYDIPGWEFTIQTCCLAQSSFNYRPTFAGNLIFTILFCILIIPQLFLGIRHKTWGYMAGTIIGFAFEALGYAGRVRLHINPFESISFWIYLIAVTIAPVFISAAIYLCLARIMRFYGEQNVRFAPRTIAIGFMTSDFTSLVLQAAGGAYASMSEGYTADRRGAWIMIAGLILQVVSLGGDFAWRYFRGSVDQCPERRRIRGTNLFKAFEVSLLAATVTILTRSAFRVAELWNGFSSSLWNDQVAFMVLDGAMVGVASLLLSVFHPGPAFGGQWSAMSWSFKRSKNVDG</sequence>
<feature type="transmembrane region" description="Helical" evidence="5">
    <location>
        <begin position="139"/>
        <end position="159"/>
    </location>
</feature>
<dbReference type="EMBL" id="JAPZBS010000009">
    <property type="protein sequence ID" value="KAJ5358657.1"/>
    <property type="molecule type" value="Genomic_DNA"/>
</dbReference>
<organism evidence="6 7">
    <name type="scientific">Penicillium cataractarum</name>
    <dbReference type="NCBI Taxonomy" id="2100454"/>
    <lineage>
        <taxon>Eukaryota</taxon>
        <taxon>Fungi</taxon>
        <taxon>Dikarya</taxon>
        <taxon>Ascomycota</taxon>
        <taxon>Pezizomycotina</taxon>
        <taxon>Eurotiomycetes</taxon>
        <taxon>Eurotiomycetidae</taxon>
        <taxon>Eurotiales</taxon>
        <taxon>Aspergillaceae</taxon>
        <taxon>Penicillium</taxon>
    </lineage>
</organism>
<dbReference type="Proteomes" id="UP001147782">
    <property type="component" value="Unassembled WGS sequence"/>
</dbReference>
<dbReference type="InterPro" id="IPR007568">
    <property type="entry name" value="RTA1"/>
</dbReference>
<proteinExistence type="predicted"/>
<dbReference type="OrthoDB" id="4521223at2759"/>
<dbReference type="GO" id="GO:0000324">
    <property type="term" value="C:fungal-type vacuole"/>
    <property type="evidence" value="ECO:0007669"/>
    <property type="project" value="TreeGrafter"/>
</dbReference>
<evidence type="ECO:0000256" key="4">
    <source>
        <dbReference type="ARBA" id="ARBA00023136"/>
    </source>
</evidence>
<evidence type="ECO:0000313" key="6">
    <source>
        <dbReference type="EMBL" id="KAJ5358657.1"/>
    </source>
</evidence>
<comment type="subcellular location">
    <subcellularLocation>
        <location evidence="1">Membrane</location>
        <topology evidence="1">Multi-pass membrane protein</topology>
    </subcellularLocation>
</comment>
<dbReference type="GeneID" id="81443162"/>
<dbReference type="AlphaFoldDB" id="A0A9W9REA1"/>
<evidence type="ECO:0000256" key="3">
    <source>
        <dbReference type="ARBA" id="ARBA00022989"/>
    </source>
</evidence>
<reference evidence="6" key="2">
    <citation type="journal article" date="2023" name="IMA Fungus">
        <title>Comparative genomic study of the Penicillium genus elucidates a diverse pangenome and 15 lateral gene transfer events.</title>
        <authorList>
            <person name="Petersen C."/>
            <person name="Sorensen T."/>
            <person name="Nielsen M.R."/>
            <person name="Sondergaard T.E."/>
            <person name="Sorensen J.L."/>
            <person name="Fitzpatrick D.A."/>
            <person name="Frisvad J.C."/>
            <person name="Nielsen K.L."/>
        </authorList>
    </citation>
    <scope>NUCLEOTIDE SEQUENCE</scope>
    <source>
        <strain evidence="6">IBT 29864</strain>
    </source>
</reference>
<accession>A0A9W9REA1</accession>
<evidence type="ECO:0000256" key="2">
    <source>
        <dbReference type="ARBA" id="ARBA00022692"/>
    </source>
</evidence>
<feature type="transmembrane region" description="Helical" evidence="5">
    <location>
        <begin position="94"/>
        <end position="118"/>
    </location>
</feature>
<evidence type="ECO:0000256" key="1">
    <source>
        <dbReference type="ARBA" id="ARBA00004141"/>
    </source>
</evidence>
<dbReference type="PANTHER" id="PTHR31465">
    <property type="entry name" value="PROTEIN RTA1-RELATED"/>
    <property type="match status" value="1"/>
</dbReference>
<feature type="transmembrane region" description="Helical" evidence="5">
    <location>
        <begin position="63"/>
        <end position="82"/>
    </location>
</feature>
<dbReference type="RefSeq" id="XP_056549943.1">
    <property type="nucleotide sequence ID" value="XM_056703983.1"/>
</dbReference>
<dbReference type="Pfam" id="PF04479">
    <property type="entry name" value="RTA1"/>
    <property type="match status" value="1"/>
</dbReference>
<dbReference type="PANTHER" id="PTHR31465:SF9">
    <property type="entry name" value="SPHINGOID LONG-CHAIN BASE TRANSPORTER RSB1"/>
    <property type="match status" value="1"/>
</dbReference>
<comment type="caution">
    <text evidence="6">The sequence shown here is derived from an EMBL/GenBank/DDBJ whole genome shotgun (WGS) entry which is preliminary data.</text>
</comment>
<dbReference type="GO" id="GO:0005886">
    <property type="term" value="C:plasma membrane"/>
    <property type="evidence" value="ECO:0007669"/>
    <property type="project" value="TreeGrafter"/>
</dbReference>
<evidence type="ECO:0000256" key="5">
    <source>
        <dbReference type="SAM" id="Phobius"/>
    </source>
</evidence>
<evidence type="ECO:0000313" key="7">
    <source>
        <dbReference type="Proteomes" id="UP001147782"/>
    </source>
</evidence>
<feature type="transmembrane region" description="Helical" evidence="5">
    <location>
        <begin position="36"/>
        <end position="56"/>
    </location>
</feature>
<feature type="transmembrane region" description="Helical" evidence="5">
    <location>
        <begin position="213"/>
        <end position="232"/>
    </location>
</feature>
<name>A0A9W9REA1_9EURO</name>
<keyword evidence="2 5" id="KW-0812">Transmembrane</keyword>
<keyword evidence="3 5" id="KW-1133">Transmembrane helix</keyword>
<keyword evidence="7" id="KW-1185">Reference proteome</keyword>